<dbReference type="EMBL" id="NESN01000002">
    <property type="protein sequence ID" value="PUE54017.1"/>
    <property type="molecule type" value="Genomic_DNA"/>
</dbReference>
<dbReference type="InterPro" id="IPR024654">
    <property type="entry name" value="Calcineurin-like_PHP_lpxH"/>
</dbReference>
<name>A0A315FLG1_9BURK</name>
<dbReference type="Proteomes" id="UP000250790">
    <property type="component" value="Unassembled WGS sequence"/>
</dbReference>
<dbReference type="PANTHER" id="PTHR42850">
    <property type="entry name" value="METALLOPHOSPHOESTERASE"/>
    <property type="match status" value="1"/>
</dbReference>
<dbReference type="InterPro" id="IPR029052">
    <property type="entry name" value="Metallo-depent_PP-like"/>
</dbReference>
<dbReference type="RefSeq" id="WP_108312019.1">
    <property type="nucleotide sequence ID" value="NZ_NESN01000002.1"/>
</dbReference>
<protein>
    <submittedName>
        <fullName evidence="3">Metallophosphatase family protein</fullName>
    </submittedName>
</protein>
<accession>A0A315FLG1</accession>
<gene>
    <name evidence="3" type="ORF">B9Z37_05405</name>
</gene>
<dbReference type="InterPro" id="IPR050126">
    <property type="entry name" value="Ap4A_hydrolase"/>
</dbReference>
<dbReference type="InterPro" id="IPR011152">
    <property type="entry name" value="Pesterase_MJ0912"/>
</dbReference>
<dbReference type="OrthoDB" id="9813918at2"/>
<dbReference type="PIRSF" id="PIRSF000883">
    <property type="entry name" value="Pesterase_MJ0912"/>
    <property type="match status" value="1"/>
</dbReference>
<evidence type="ECO:0000259" key="2">
    <source>
        <dbReference type="Pfam" id="PF12850"/>
    </source>
</evidence>
<dbReference type="Pfam" id="PF12850">
    <property type="entry name" value="Metallophos_2"/>
    <property type="match status" value="1"/>
</dbReference>
<dbReference type="GO" id="GO:0016791">
    <property type="term" value="F:phosphatase activity"/>
    <property type="evidence" value="ECO:0007669"/>
    <property type="project" value="TreeGrafter"/>
</dbReference>
<dbReference type="AlphaFoldDB" id="A0A315FLG1"/>
<evidence type="ECO:0000256" key="1">
    <source>
        <dbReference type="ARBA" id="ARBA00008950"/>
    </source>
</evidence>
<evidence type="ECO:0000313" key="3">
    <source>
        <dbReference type="EMBL" id="PUE54017.1"/>
    </source>
</evidence>
<dbReference type="Gene3D" id="3.60.21.10">
    <property type="match status" value="1"/>
</dbReference>
<comment type="similarity">
    <text evidence="1">Belongs to the metallophosphoesterase superfamily. YfcE family.</text>
</comment>
<comment type="caution">
    <text evidence="3">The sequence shown here is derived from an EMBL/GenBank/DDBJ whole genome shotgun (WGS) entry which is preliminary data.</text>
</comment>
<sequence>MKLALISDIHANRQALQACLAHARQQGADQFAFLGDLVGYGADPAAVLDDIMHLAEQGALVLRGNHDDMALNPPQAQGGEATLGSQGAQWTHDQLSDAHRNFLTRLPLTLSHDGLLLVHASADRPESWRYVDGESAAGRCLEQALAQQQGPHVLVGHVHHQALYFRGAGRGLMKFEPMPGSPVPTPAHRPMVACVGSCGQPRDGDPRAMYALCDRTLQKITFHRVPYNHTEAAAAIRRAGLPESFAQRLEHGR</sequence>
<evidence type="ECO:0000313" key="4">
    <source>
        <dbReference type="Proteomes" id="UP000250790"/>
    </source>
</evidence>
<reference evidence="3 4" key="1">
    <citation type="submission" date="2017-04" db="EMBL/GenBank/DDBJ databases">
        <title>Unexpected and diverse lifestyles within the genus Limnohabitans.</title>
        <authorList>
            <person name="Kasalicky V."/>
            <person name="Mehrshad M."/>
            <person name="Andrei S.-A."/>
            <person name="Salcher M."/>
            <person name="Kratochvilova H."/>
            <person name="Simek K."/>
            <person name="Ghai R."/>
        </authorList>
    </citation>
    <scope>NUCLEOTIDE SEQUENCE [LARGE SCALE GENOMIC DNA]</scope>
    <source>
        <strain evidence="3 4">II-B4</strain>
    </source>
</reference>
<dbReference type="SUPFAM" id="SSF56300">
    <property type="entry name" value="Metallo-dependent phosphatases"/>
    <property type="match status" value="1"/>
</dbReference>
<keyword evidence="4" id="KW-1185">Reference proteome</keyword>
<feature type="domain" description="Calcineurin-like phosphoesterase" evidence="2">
    <location>
        <begin position="1"/>
        <end position="212"/>
    </location>
</feature>
<proteinExistence type="inferred from homology"/>
<organism evidence="3 4">
    <name type="scientific">Limnohabitans parvus II-B4</name>
    <dbReference type="NCBI Taxonomy" id="1293052"/>
    <lineage>
        <taxon>Bacteria</taxon>
        <taxon>Pseudomonadati</taxon>
        <taxon>Pseudomonadota</taxon>
        <taxon>Betaproteobacteria</taxon>
        <taxon>Burkholderiales</taxon>
        <taxon>Comamonadaceae</taxon>
        <taxon>Limnohabitans</taxon>
    </lineage>
</organism>
<dbReference type="GO" id="GO:0005737">
    <property type="term" value="C:cytoplasm"/>
    <property type="evidence" value="ECO:0007669"/>
    <property type="project" value="TreeGrafter"/>
</dbReference>
<dbReference type="PANTHER" id="PTHR42850:SF2">
    <property type="entry name" value="BLL5683 PROTEIN"/>
    <property type="match status" value="1"/>
</dbReference>